<keyword evidence="1" id="KW-0812">Transmembrane</keyword>
<keyword evidence="1" id="KW-0472">Membrane</keyword>
<reference evidence="2" key="1">
    <citation type="journal article" date="2021" name="Genome Biol. Evol.">
        <title>A High-Quality Reference Genome for a Parasitic Bivalve with Doubly Uniparental Inheritance (Bivalvia: Unionida).</title>
        <authorList>
            <person name="Smith C.H."/>
        </authorList>
    </citation>
    <scope>NUCLEOTIDE SEQUENCE</scope>
    <source>
        <strain evidence="2">CHS0354</strain>
    </source>
</reference>
<proteinExistence type="predicted"/>
<gene>
    <name evidence="2" type="ORF">CHS0354_009231</name>
</gene>
<reference evidence="2" key="3">
    <citation type="submission" date="2023-05" db="EMBL/GenBank/DDBJ databases">
        <authorList>
            <person name="Smith C.H."/>
        </authorList>
    </citation>
    <scope>NUCLEOTIDE SEQUENCE</scope>
    <source>
        <strain evidence="2">CHS0354</strain>
        <tissue evidence="2">Mantle</tissue>
    </source>
</reference>
<dbReference type="EMBL" id="JAEAOA010000597">
    <property type="protein sequence ID" value="KAK3586280.1"/>
    <property type="molecule type" value="Genomic_DNA"/>
</dbReference>
<evidence type="ECO:0000313" key="2">
    <source>
        <dbReference type="EMBL" id="KAK3586280.1"/>
    </source>
</evidence>
<organism evidence="2 3">
    <name type="scientific">Potamilus streckersoni</name>
    <dbReference type="NCBI Taxonomy" id="2493646"/>
    <lineage>
        <taxon>Eukaryota</taxon>
        <taxon>Metazoa</taxon>
        <taxon>Spiralia</taxon>
        <taxon>Lophotrochozoa</taxon>
        <taxon>Mollusca</taxon>
        <taxon>Bivalvia</taxon>
        <taxon>Autobranchia</taxon>
        <taxon>Heteroconchia</taxon>
        <taxon>Palaeoheterodonta</taxon>
        <taxon>Unionida</taxon>
        <taxon>Unionoidea</taxon>
        <taxon>Unionidae</taxon>
        <taxon>Ambleminae</taxon>
        <taxon>Lampsilini</taxon>
        <taxon>Potamilus</taxon>
    </lineage>
</organism>
<keyword evidence="1" id="KW-1133">Transmembrane helix</keyword>
<dbReference type="Proteomes" id="UP001195483">
    <property type="component" value="Unassembled WGS sequence"/>
</dbReference>
<protein>
    <submittedName>
        <fullName evidence="2">Uncharacterized protein</fullName>
    </submittedName>
</protein>
<accession>A0AAE0S6P4</accession>
<comment type="caution">
    <text evidence="2">The sequence shown here is derived from an EMBL/GenBank/DDBJ whole genome shotgun (WGS) entry which is preliminary data.</text>
</comment>
<evidence type="ECO:0000313" key="3">
    <source>
        <dbReference type="Proteomes" id="UP001195483"/>
    </source>
</evidence>
<keyword evidence="3" id="KW-1185">Reference proteome</keyword>
<dbReference type="AlphaFoldDB" id="A0AAE0S6P4"/>
<evidence type="ECO:0000256" key="1">
    <source>
        <dbReference type="SAM" id="Phobius"/>
    </source>
</evidence>
<feature type="transmembrane region" description="Helical" evidence="1">
    <location>
        <begin position="204"/>
        <end position="227"/>
    </location>
</feature>
<feature type="transmembrane region" description="Helical" evidence="1">
    <location>
        <begin position="159"/>
        <end position="176"/>
    </location>
</feature>
<reference evidence="2" key="2">
    <citation type="journal article" date="2021" name="Genome Biol. Evol.">
        <title>Developing a high-quality reference genome for a parasitic bivalve with doubly uniparental inheritance (Bivalvia: Unionida).</title>
        <authorList>
            <person name="Smith C.H."/>
        </authorList>
    </citation>
    <scope>NUCLEOTIDE SEQUENCE</scope>
    <source>
        <strain evidence="2">CHS0354</strain>
        <tissue evidence="2">Mantle</tissue>
    </source>
</reference>
<name>A0AAE0S6P4_9BIVA</name>
<sequence length="331" mass="37719">MTDMDHIAYRNADRMVHGEEPEMYTSHGYHGHTHQGNTASILQARNWIQHYGLHTMTDSQLNMSDEGLGFYQQERAMHRGHEYRPQGDNGNVFKGHKYVSRYGVPPMANNQSNISHVITSQPAAYPDQWVIQTTASHATNSYDEATQSQSKDWILFKRTVSIVFIVIDIVMAWVQISEMDKTVKDVVVSKIYTESSCPKSQPVIVTYIVVMSVSTLFTIAQIVNIIGETVYDLTEGKHGFQFIHGFNEIVVKTIIKDIPQLLLICCDNGGCKLDCTPRVKDPKFTDKVLNHLGNYEIVLLVLNILVMIVRCDIPFDRWQNNFNLCQTLFKC</sequence>